<dbReference type="InterPro" id="IPR036291">
    <property type="entry name" value="NAD(P)-bd_dom_sf"/>
</dbReference>
<dbReference type="InterPro" id="IPR002347">
    <property type="entry name" value="SDR_fam"/>
</dbReference>
<dbReference type="PANTHER" id="PTHR24321">
    <property type="entry name" value="DEHYDROGENASES, SHORT CHAIN"/>
    <property type="match status" value="1"/>
</dbReference>
<sequence>MLRTALDLSGRVAVITGAASGIGRSSAQVLAELGAAVVCADINEGGAEATAKLIAEAGGTASAARVDTSSAASVDELVASAVAAHGRLDVMANVAGIMHTSTVIETTDEDLDRVLSVNFKGVFYGCRAAARVMVEQGSGSIVNMASSAIDTTNAGLVCYSTAKTAVVQLTKTLATEVGPNGVRVNAVAPGWTVTGMTGRHWTAEDGTEDEARKAAVAAPMLKMSPLKRVGEPEDIAYAVAYLASDAAKFMTGQILRPNGGVTMPW</sequence>
<dbReference type="Gene3D" id="3.40.50.720">
    <property type="entry name" value="NAD(P)-binding Rossmann-like Domain"/>
    <property type="match status" value="1"/>
</dbReference>
<comment type="similarity">
    <text evidence="1">Belongs to the short-chain dehydrogenases/reductases (SDR) family.</text>
</comment>
<evidence type="ECO:0000313" key="4">
    <source>
        <dbReference type="Proteomes" id="UP001500466"/>
    </source>
</evidence>
<dbReference type="SUPFAM" id="SSF51735">
    <property type="entry name" value="NAD(P)-binding Rossmann-fold domains"/>
    <property type="match status" value="1"/>
</dbReference>
<evidence type="ECO:0000256" key="1">
    <source>
        <dbReference type="ARBA" id="ARBA00006484"/>
    </source>
</evidence>
<organism evidence="3 4">
    <name type="scientific">Yinghuangia aomiensis</name>
    <dbReference type="NCBI Taxonomy" id="676205"/>
    <lineage>
        <taxon>Bacteria</taxon>
        <taxon>Bacillati</taxon>
        <taxon>Actinomycetota</taxon>
        <taxon>Actinomycetes</taxon>
        <taxon>Kitasatosporales</taxon>
        <taxon>Streptomycetaceae</taxon>
        <taxon>Yinghuangia</taxon>
    </lineage>
</organism>
<proteinExistence type="inferred from homology"/>
<dbReference type="PRINTS" id="PR00080">
    <property type="entry name" value="SDRFAMILY"/>
</dbReference>
<comment type="caution">
    <text evidence="3">The sequence shown here is derived from an EMBL/GenBank/DDBJ whole genome shotgun (WGS) entry which is preliminary data.</text>
</comment>
<protein>
    <submittedName>
        <fullName evidence="3">Beta-ketoacyl-ACP reductase</fullName>
    </submittedName>
</protein>
<dbReference type="Pfam" id="PF13561">
    <property type="entry name" value="adh_short_C2"/>
    <property type="match status" value="1"/>
</dbReference>
<name>A0ABP9I215_9ACTN</name>
<keyword evidence="2" id="KW-0560">Oxidoreductase</keyword>
<dbReference type="NCBIfam" id="NF005559">
    <property type="entry name" value="PRK07231.1"/>
    <property type="match status" value="1"/>
</dbReference>
<dbReference type="EMBL" id="BAABHS010000030">
    <property type="protein sequence ID" value="GAA4985679.1"/>
    <property type="molecule type" value="Genomic_DNA"/>
</dbReference>
<dbReference type="InterPro" id="IPR020904">
    <property type="entry name" value="Sc_DH/Rdtase_CS"/>
</dbReference>
<dbReference type="PROSITE" id="PS00061">
    <property type="entry name" value="ADH_SHORT"/>
    <property type="match status" value="1"/>
</dbReference>
<dbReference type="PANTHER" id="PTHR24321:SF15">
    <property type="entry name" value="OXIDOREDUCTASE UCPA"/>
    <property type="match status" value="1"/>
</dbReference>
<dbReference type="RefSeq" id="WP_345679352.1">
    <property type="nucleotide sequence ID" value="NZ_BAABHS010000030.1"/>
</dbReference>
<reference evidence="4" key="1">
    <citation type="journal article" date="2019" name="Int. J. Syst. Evol. Microbiol.">
        <title>The Global Catalogue of Microorganisms (GCM) 10K type strain sequencing project: providing services to taxonomists for standard genome sequencing and annotation.</title>
        <authorList>
            <consortium name="The Broad Institute Genomics Platform"/>
            <consortium name="The Broad Institute Genome Sequencing Center for Infectious Disease"/>
            <person name="Wu L."/>
            <person name="Ma J."/>
        </authorList>
    </citation>
    <scope>NUCLEOTIDE SEQUENCE [LARGE SCALE GENOMIC DNA]</scope>
    <source>
        <strain evidence="4">JCM 17986</strain>
    </source>
</reference>
<dbReference type="Proteomes" id="UP001500466">
    <property type="component" value="Unassembled WGS sequence"/>
</dbReference>
<keyword evidence="4" id="KW-1185">Reference proteome</keyword>
<evidence type="ECO:0000256" key="2">
    <source>
        <dbReference type="ARBA" id="ARBA00023002"/>
    </source>
</evidence>
<gene>
    <name evidence="3" type="ORF">GCM10023205_65120</name>
</gene>
<evidence type="ECO:0000313" key="3">
    <source>
        <dbReference type="EMBL" id="GAA4985679.1"/>
    </source>
</evidence>
<accession>A0ABP9I215</accession>
<dbReference type="PRINTS" id="PR00081">
    <property type="entry name" value="GDHRDH"/>
</dbReference>